<sequence length="432" mass="50129">MSEAATMDYAKNILGLPVPHVLSWNAKADGSKVGAEYILMEYLQGMELHKMNMHGSRMRVLRGTGCRLGVQIHAVSFFPDRSIYYKEDVSPELQQRPLYAEGVEGDGSDRFRIGPCVNSDIWRGKRSFVGRRSWPLARYVVLHQAVIEIEKQWLANFAVPRNPRDIFYRPNHDEEPDTHIRLLDKILAIIPSILPPDELCAPMLWHTNLQATNIFVSSEGPPDIASIVGWQGISVGPLFLQATFAQCIEYCGDDRITIVPLKHILRFFQTYQRRTAYLKREEKLARLHKYYEACIMQRNALFTAQMTYPHMDRIVTFIMRASQTWYNGTHTVRQALLDFEKDWNDLAPGKPFPISWDANEVARHCKAYPKLAEYEWRVRVLAKGLFLGLDGWVTNEEYDDVTRRNQYNIKHWKSRWGGPYPFQDGGRSWYLL</sequence>
<dbReference type="SUPFAM" id="SSF56112">
    <property type="entry name" value="Protein kinase-like (PK-like)"/>
    <property type="match status" value="1"/>
</dbReference>
<keyword evidence="8" id="KW-1185">Reference proteome</keyword>
<comment type="similarity">
    <text evidence="2">Belongs to the AIM9 family.</text>
</comment>
<dbReference type="PANTHER" id="PTHR36091">
    <property type="entry name" value="ALTERED INHERITANCE OF MITOCHONDRIA PROTEIN 9, MITOCHONDRIAL"/>
    <property type="match status" value="1"/>
</dbReference>
<name>A0AAD4C1Y8_BOLED</name>
<evidence type="ECO:0000256" key="2">
    <source>
        <dbReference type="ARBA" id="ARBA00005543"/>
    </source>
</evidence>
<proteinExistence type="inferred from homology"/>
<dbReference type="AlphaFoldDB" id="A0AAD4C1Y8"/>
<evidence type="ECO:0000256" key="5">
    <source>
        <dbReference type="ARBA" id="ARBA00023128"/>
    </source>
</evidence>
<gene>
    <name evidence="7" type="ORF">L210DRAFT_3758403</name>
</gene>
<evidence type="ECO:0000256" key="3">
    <source>
        <dbReference type="ARBA" id="ARBA00016197"/>
    </source>
</evidence>
<evidence type="ECO:0000256" key="4">
    <source>
        <dbReference type="ARBA" id="ARBA00022946"/>
    </source>
</evidence>
<dbReference type="GO" id="GO:0005739">
    <property type="term" value="C:mitochondrion"/>
    <property type="evidence" value="ECO:0007669"/>
    <property type="project" value="UniProtKB-SubCell"/>
</dbReference>
<accession>A0AAD4C1Y8</accession>
<keyword evidence="4" id="KW-0809">Transit peptide</keyword>
<dbReference type="InterPro" id="IPR051035">
    <property type="entry name" value="Mito_inheritance_9"/>
</dbReference>
<dbReference type="Proteomes" id="UP001194468">
    <property type="component" value="Unassembled WGS sequence"/>
</dbReference>
<keyword evidence="5" id="KW-0496">Mitochondrion</keyword>
<reference evidence="7" key="1">
    <citation type="submission" date="2019-10" db="EMBL/GenBank/DDBJ databases">
        <authorList>
            <consortium name="DOE Joint Genome Institute"/>
            <person name="Kuo A."/>
            <person name="Miyauchi S."/>
            <person name="Kiss E."/>
            <person name="Drula E."/>
            <person name="Kohler A."/>
            <person name="Sanchez-Garcia M."/>
            <person name="Andreopoulos B."/>
            <person name="Barry K.W."/>
            <person name="Bonito G."/>
            <person name="Buee M."/>
            <person name="Carver A."/>
            <person name="Chen C."/>
            <person name="Cichocki N."/>
            <person name="Clum A."/>
            <person name="Culley D."/>
            <person name="Crous P.W."/>
            <person name="Fauchery L."/>
            <person name="Girlanda M."/>
            <person name="Hayes R."/>
            <person name="Keri Z."/>
            <person name="LaButti K."/>
            <person name="Lipzen A."/>
            <person name="Lombard V."/>
            <person name="Magnuson J."/>
            <person name="Maillard F."/>
            <person name="Morin E."/>
            <person name="Murat C."/>
            <person name="Nolan M."/>
            <person name="Ohm R."/>
            <person name="Pangilinan J."/>
            <person name="Pereira M."/>
            <person name="Perotto S."/>
            <person name="Peter M."/>
            <person name="Riley R."/>
            <person name="Sitrit Y."/>
            <person name="Stielow B."/>
            <person name="Szollosi G."/>
            <person name="Zifcakova L."/>
            <person name="Stursova M."/>
            <person name="Spatafora J.W."/>
            <person name="Tedersoo L."/>
            <person name="Vaario L.-M."/>
            <person name="Yamada A."/>
            <person name="Yan M."/>
            <person name="Wang P."/>
            <person name="Xu J."/>
            <person name="Bruns T."/>
            <person name="Baldrian P."/>
            <person name="Vilgalys R."/>
            <person name="Henrissat B."/>
            <person name="Grigoriev I.V."/>
            <person name="Hibbett D."/>
            <person name="Nagy L.G."/>
            <person name="Martin F.M."/>
        </authorList>
    </citation>
    <scope>NUCLEOTIDE SEQUENCE</scope>
    <source>
        <strain evidence="7">BED1</strain>
    </source>
</reference>
<comment type="subcellular location">
    <subcellularLocation>
        <location evidence="1">Mitochondrion</location>
    </subcellularLocation>
</comment>
<evidence type="ECO:0000256" key="6">
    <source>
        <dbReference type="ARBA" id="ARBA00031849"/>
    </source>
</evidence>
<protein>
    <recommendedName>
        <fullName evidence="3">Altered inheritance of mitochondria protein 9, mitochondrial</fullName>
    </recommendedName>
    <alternativeName>
        <fullName evidence="6">Found in mitochondrial proteome protein 29</fullName>
    </alternativeName>
</protein>
<dbReference type="PANTHER" id="PTHR36091:SF1">
    <property type="entry name" value="ALTERED INHERITANCE OF MITOCHONDRIA PROTEIN 9, MITOCHONDRIAL"/>
    <property type="match status" value="1"/>
</dbReference>
<dbReference type="EMBL" id="WHUW01000005">
    <property type="protein sequence ID" value="KAF8446317.1"/>
    <property type="molecule type" value="Genomic_DNA"/>
</dbReference>
<evidence type="ECO:0000313" key="7">
    <source>
        <dbReference type="EMBL" id="KAF8446317.1"/>
    </source>
</evidence>
<comment type="caution">
    <text evidence="7">The sequence shown here is derived from an EMBL/GenBank/DDBJ whole genome shotgun (WGS) entry which is preliminary data.</text>
</comment>
<evidence type="ECO:0000313" key="8">
    <source>
        <dbReference type="Proteomes" id="UP001194468"/>
    </source>
</evidence>
<dbReference type="InterPro" id="IPR011009">
    <property type="entry name" value="Kinase-like_dom_sf"/>
</dbReference>
<reference evidence="7" key="2">
    <citation type="journal article" date="2020" name="Nat. Commun.">
        <title>Large-scale genome sequencing of mycorrhizal fungi provides insights into the early evolution of symbiotic traits.</title>
        <authorList>
            <person name="Miyauchi S."/>
            <person name="Kiss E."/>
            <person name="Kuo A."/>
            <person name="Drula E."/>
            <person name="Kohler A."/>
            <person name="Sanchez-Garcia M."/>
            <person name="Morin E."/>
            <person name="Andreopoulos B."/>
            <person name="Barry K.W."/>
            <person name="Bonito G."/>
            <person name="Buee M."/>
            <person name="Carver A."/>
            <person name="Chen C."/>
            <person name="Cichocki N."/>
            <person name="Clum A."/>
            <person name="Culley D."/>
            <person name="Crous P.W."/>
            <person name="Fauchery L."/>
            <person name="Girlanda M."/>
            <person name="Hayes R.D."/>
            <person name="Keri Z."/>
            <person name="LaButti K."/>
            <person name="Lipzen A."/>
            <person name="Lombard V."/>
            <person name="Magnuson J."/>
            <person name="Maillard F."/>
            <person name="Murat C."/>
            <person name="Nolan M."/>
            <person name="Ohm R.A."/>
            <person name="Pangilinan J."/>
            <person name="Pereira M.F."/>
            <person name="Perotto S."/>
            <person name="Peter M."/>
            <person name="Pfister S."/>
            <person name="Riley R."/>
            <person name="Sitrit Y."/>
            <person name="Stielow J.B."/>
            <person name="Szollosi G."/>
            <person name="Zifcakova L."/>
            <person name="Stursova M."/>
            <person name="Spatafora J.W."/>
            <person name="Tedersoo L."/>
            <person name="Vaario L.M."/>
            <person name="Yamada A."/>
            <person name="Yan M."/>
            <person name="Wang P."/>
            <person name="Xu J."/>
            <person name="Bruns T."/>
            <person name="Baldrian P."/>
            <person name="Vilgalys R."/>
            <person name="Dunand C."/>
            <person name="Henrissat B."/>
            <person name="Grigoriev I.V."/>
            <person name="Hibbett D."/>
            <person name="Nagy L.G."/>
            <person name="Martin F.M."/>
        </authorList>
    </citation>
    <scope>NUCLEOTIDE SEQUENCE</scope>
    <source>
        <strain evidence="7">BED1</strain>
    </source>
</reference>
<organism evidence="7 8">
    <name type="scientific">Boletus edulis BED1</name>
    <dbReference type="NCBI Taxonomy" id="1328754"/>
    <lineage>
        <taxon>Eukaryota</taxon>
        <taxon>Fungi</taxon>
        <taxon>Dikarya</taxon>
        <taxon>Basidiomycota</taxon>
        <taxon>Agaricomycotina</taxon>
        <taxon>Agaricomycetes</taxon>
        <taxon>Agaricomycetidae</taxon>
        <taxon>Boletales</taxon>
        <taxon>Boletineae</taxon>
        <taxon>Boletaceae</taxon>
        <taxon>Boletoideae</taxon>
        <taxon>Boletus</taxon>
    </lineage>
</organism>
<evidence type="ECO:0000256" key="1">
    <source>
        <dbReference type="ARBA" id="ARBA00004173"/>
    </source>
</evidence>